<dbReference type="RefSeq" id="WP_307435086.1">
    <property type="nucleotide sequence ID" value="NZ_JAUSVK010000001.1"/>
</dbReference>
<keyword evidence="3" id="KW-0732">Signal</keyword>
<evidence type="ECO:0000256" key="8">
    <source>
        <dbReference type="SAM" id="MobiDB-lite"/>
    </source>
</evidence>
<evidence type="ECO:0000256" key="7">
    <source>
        <dbReference type="ARBA" id="ARBA00023049"/>
    </source>
</evidence>
<feature type="compositionally biased region" description="Basic and acidic residues" evidence="8">
    <location>
        <begin position="1"/>
        <end position="20"/>
    </location>
</feature>
<evidence type="ECO:0000256" key="5">
    <source>
        <dbReference type="ARBA" id="ARBA00022801"/>
    </source>
</evidence>
<accession>A0ABU0FP54</accession>
<proteinExistence type="predicted"/>
<reference evidence="9 10" key="1">
    <citation type="submission" date="2023-07" db="EMBL/GenBank/DDBJ databases">
        <title>Genomic Encyclopedia of Type Strains, Phase IV (KMG-IV): sequencing the most valuable type-strain genomes for metagenomic binning, comparative biology and taxonomic classification.</title>
        <authorList>
            <person name="Goeker M."/>
        </authorList>
    </citation>
    <scope>NUCLEOTIDE SEQUENCE [LARGE SCALE GENOMIC DNA]</scope>
    <source>
        <strain evidence="9 10">DSM 5896</strain>
    </source>
</reference>
<dbReference type="GO" id="GO:0016787">
    <property type="term" value="F:hydrolase activity"/>
    <property type="evidence" value="ECO:0007669"/>
    <property type="project" value="UniProtKB-KW"/>
</dbReference>
<keyword evidence="1" id="KW-0645">Protease</keyword>
<name>A0ABU0FP54_9HYPH</name>
<keyword evidence="5 9" id="KW-0378">Hydrolase</keyword>
<evidence type="ECO:0000313" key="9">
    <source>
        <dbReference type="EMBL" id="MDQ0395820.1"/>
    </source>
</evidence>
<keyword evidence="6" id="KW-0862">Zinc</keyword>
<keyword evidence="10" id="KW-1185">Reference proteome</keyword>
<dbReference type="InterPro" id="IPR009045">
    <property type="entry name" value="Zn_M74/Hedgehog-like"/>
</dbReference>
<dbReference type="EMBL" id="JAUSVK010000001">
    <property type="protein sequence ID" value="MDQ0395820.1"/>
    <property type="molecule type" value="Genomic_DNA"/>
</dbReference>
<evidence type="ECO:0000256" key="2">
    <source>
        <dbReference type="ARBA" id="ARBA00022723"/>
    </source>
</evidence>
<dbReference type="Pfam" id="PF03411">
    <property type="entry name" value="Peptidase_M74"/>
    <property type="match status" value="1"/>
</dbReference>
<comment type="caution">
    <text evidence="9">The sequence shown here is derived from an EMBL/GenBank/DDBJ whole genome shotgun (WGS) entry which is preliminary data.</text>
</comment>
<keyword evidence="2" id="KW-0479">Metal-binding</keyword>
<evidence type="ECO:0000313" key="10">
    <source>
        <dbReference type="Proteomes" id="UP001237448"/>
    </source>
</evidence>
<dbReference type="InterPro" id="IPR005073">
    <property type="entry name" value="Peptidase_M74"/>
</dbReference>
<dbReference type="NCBIfam" id="NF006947">
    <property type="entry name" value="PRK09429.1"/>
    <property type="match status" value="1"/>
</dbReference>
<keyword evidence="4" id="KW-0574">Periplasm</keyword>
<sequence>MHVLKRFPEEPRDPSIEKTRQAGTSATKGGSAKARFAPAPFILAVAALLAAAPAAAQDVTPPGFRLAPLADVTPATPAKQLFGRKAAPAALGLGSIGFYARGCLADGVRLPITGPTWQVMRLSRNRNWGNPAIVAFLKRLANRVPQVAGVRGLLVGDMAQPRGGPMITGHASHQIGLDADIWYRPMPDHVLSAQERETMSAIVMVRSDRLDVNDSWKPSNMAVVEAAAEDPAVERIFVNPAVKKAMCRDATGDRSWLAKVRPMYGHDYHFHVRLLCPKGSRLCTPQVPPPPGEGCGKELDYWFSDAVLHPKPPTKPPPPPHQITMSELPAACRQVLAVP</sequence>
<evidence type="ECO:0000256" key="1">
    <source>
        <dbReference type="ARBA" id="ARBA00022670"/>
    </source>
</evidence>
<dbReference type="Gene3D" id="3.30.1380.10">
    <property type="match status" value="1"/>
</dbReference>
<dbReference type="Proteomes" id="UP001237448">
    <property type="component" value="Unassembled WGS sequence"/>
</dbReference>
<organism evidence="9 10">
    <name type="scientific">Labrys monachus</name>
    <dbReference type="NCBI Taxonomy" id="217067"/>
    <lineage>
        <taxon>Bacteria</taxon>
        <taxon>Pseudomonadati</taxon>
        <taxon>Pseudomonadota</taxon>
        <taxon>Alphaproteobacteria</taxon>
        <taxon>Hyphomicrobiales</taxon>
        <taxon>Xanthobacteraceae</taxon>
        <taxon>Labrys</taxon>
    </lineage>
</organism>
<evidence type="ECO:0000256" key="6">
    <source>
        <dbReference type="ARBA" id="ARBA00022833"/>
    </source>
</evidence>
<dbReference type="SUPFAM" id="SSF55166">
    <property type="entry name" value="Hedgehog/DD-peptidase"/>
    <property type="match status" value="1"/>
</dbReference>
<evidence type="ECO:0000256" key="4">
    <source>
        <dbReference type="ARBA" id="ARBA00022764"/>
    </source>
</evidence>
<protein>
    <submittedName>
        <fullName evidence="9">Penicillin-insensitive murein endopeptidase</fullName>
        <ecNumber evidence="9">3.4.24.-</ecNumber>
    </submittedName>
</protein>
<gene>
    <name evidence="9" type="ORF">J3R73_005612</name>
</gene>
<evidence type="ECO:0000256" key="3">
    <source>
        <dbReference type="ARBA" id="ARBA00022729"/>
    </source>
</evidence>
<keyword evidence="7" id="KW-0482">Metalloprotease</keyword>
<dbReference type="EC" id="3.4.24.-" evidence="9"/>
<feature type="region of interest" description="Disordered" evidence="8">
    <location>
        <begin position="1"/>
        <end position="32"/>
    </location>
</feature>